<dbReference type="Proteomes" id="UP000675880">
    <property type="component" value="Unassembled WGS sequence"/>
</dbReference>
<organism evidence="2 3">
    <name type="scientific">Nitrospira defluvii</name>
    <dbReference type="NCBI Taxonomy" id="330214"/>
    <lineage>
        <taxon>Bacteria</taxon>
        <taxon>Pseudomonadati</taxon>
        <taxon>Nitrospirota</taxon>
        <taxon>Nitrospiria</taxon>
        <taxon>Nitrospirales</taxon>
        <taxon>Nitrospiraceae</taxon>
        <taxon>Nitrospira</taxon>
    </lineage>
</organism>
<dbReference type="PANTHER" id="PTHR33171">
    <property type="entry name" value="LAR_N DOMAIN-CONTAINING PROTEIN"/>
    <property type="match status" value="1"/>
</dbReference>
<protein>
    <submittedName>
        <fullName evidence="2">Lar_N domain-containing protein</fullName>
    </submittedName>
</protein>
<sequence>MSDVQLRTRAWFGDAPLTIGFPPTWKVVELGPEDEPTMTADELRERLRHPIGSRRLADLAIGKMKAVIIVDDLTRPTPAADLLPLLIDELRRAGMPGRAMTVLVAGGTHPPASREDMAKKVGPHLPAEVRLLAHDSRDDLVDLGRSPGGLPLQVNRTVMDCDLKIGVGCIYPHPIAGFSGGAKIVLPAVCGLETARTMHDYLRGSRERGGSIHTELRRDMIAVARTVGLDFIANVTINHRRQISGLFAGDLVEAHEAGVCAAQKMYRVPLMPQADIVVADMYPFDTSWQFAQDRGMWPIERAGPEASRVVIAACPLGMGTHELFPVASPLWSRITRRLSHFRLADLDRPLEKLRTVLTLIRQTQHRLLVLSPGLKPDGLMGVFPRAQWFGEWATLRAALEARHGKKPVTVVVYRCAPLLLPATAERNQEVGAQAQTLTTHPSSA</sequence>
<dbReference type="PANTHER" id="PTHR33171:SF17">
    <property type="entry name" value="LARA-LIKE N-TERMINAL DOMAIN-CONTAINING PROTEIN"/>
    <property type="match status" value="1"/>
</dbReference>
<reference evidence="2 3" key="1">
    <citation type="submission" date="2021-02" db="EMBL/GenBank/DDBJ databases">
        <authorList>
            <person name="Han P."/>
        </authorList>
    </citation>
    <scope>NUCLEOTIDE SEQUENCE [LARGE SCALE GENOMIC DNA]</scope>
    <source>
        <strain evidence="2">Candidatus Nitrospira sp. ZN2</strain>
    </source>
</reference>
<proteinExistence type="predicted"/>
<dbReference type="InterPro" id="IPR048068">
    <property type="entry name" value="LarA-like"/>
</dbReference>
<feature type="domain" description="LarA-like N-terminal" evidence="1">
    <location>
        <begin position="13"/>
        <end position="203"/>
    </location>
</feature>
<dbReference type="RefSeq" id="WP_213040443.1">
    <property type="nucleotide sequence ID" value="NZ_CAJNBJ010000001.1"/>
</dbReference>
<gene>
    <name evidence="2" type="ORF">NSPZN2_10576</name>
</gene>
<evidence type="ECO:0000313" key="3">
    <source>
        <dbReference type="Proteomes" id="UP000675880"/>
    </source>
</evidence>
<accession>A0ABM8QHV3</accession>
<evidence type="ECO:0000259" key="1">
    <source>
        <dbReference type="Pfam" id="PF09861"/>
    </source>
</evidence>
<keyword evidence="3" id="KW-1185">Reference proteome</keyword>
<dbReference type="EMBL" id="CAJNBJ010000001">
    <property type="protein sequence ID" value="CAE6698243.1"/>
    <property type="molecule type" value="Genomic_DNA"/>
</dbReference>
<dbReference type="InterPro" id="IPR018657">
    <property type="entry name" value="LarA-like_N"/>
</dbReference>
<dbReference type="Pfam" id="PF09861">
    <property type="entry name" value="Lar_N"/>
    <property type="match status" value="1"/>
</dbReference>
<dbReference type="Gene3D" id="3.40.50.11440">
    <property type="match status" value="1"/>
</dbReference>
<comment type="caution">
    <text evidence="2">The sequence shown here is derived from an EMBL/GenBank/DDBJ whole genome shotgun (WGS) entry which is preliminary data.</text>
</comment>
<evidence type="ECO:0000313" key="2">
    <source>
        <dbReference type="EMBL" id="CAE6698243.1"/>
    </source>
</evidence>
<name>A0ABM8QHV3_9BACT</name>